<evidence type="ECO:0000256" key="1">
    <source>
        <dbReference type="SAM" id="Coils"/>
    </source>
</evidence>
<accession>S7QJP0</accession>
<dbReference type="OMA" id="IGNHWHV"/>
<sequence length="470" mass="51346">MPRPRSLRSLAISTDVNKRSASRGPPSPTFSDATNASAMNFGVDGPEKIITRANLRASLQAYENLMNTCANYRSTLLTMATATAAFADAMEACAALKGPRYEAGTRFQAASGLHHLIANHWHVLAGTIGEKFEKPLRQHMDDYRNVVAERSASYEKALHEKSRMIRETEMANMNKKGRNLQSFRETLNLLQKQVDELDELKARHYQEVLEHEEEVWDVVQGKISLVVRSTMDVFDRFTSKASDPVIEPMLQSVPDPFDSYGPPTAEDQIFSILPPLSMLSTAPASSSPSPMMTTPDLEQPMPTPSNSWTHSTGIYGGTGAPWGDFSSPASPPSSPPRASSPPSGMSRRHSHPFPVAPGHHPRRSDSSKLRSMLSVVDESSHHRNGTSDSDRSDDSEKTVSSPGIDSDREHDGGWAQYAAVGQPSSNHVSSSELTPRNSAFFPTPSSPSQELAPDRSTTPRLEDHTGIAVS</sequence>
<dbReference type="Gene3D" id="1.20.1270.60">
    <property type="entry name" value="Arfaptin homology (AH) domain/BAR domain"/>
    <property type="match status" value="1"/>
</dbReference>
<evidence type="ECO:0008006" key="5">
    <source>
        <dbReference type="Google" id="ProtNLM"/>
    </source>
</evidence>
<feature type="compositionally biased region" description="Basic and acidic residues" evidence="2">
    <location>
        <begin position="388"/>
        <end position="397"/>
    </location>
</feature>
<feature type="coiled-coil region" evidence="1">
    <location>
        <begin position="173"/>
        <end position="214"/>
    </location>
</feature>
<protein>
    <recommendedName>
        <fullName evidence="5">IMD domain-containing protein</fullName>
    </recommendedName>
</protein>
<dbReference type="EMBL" id="KB469297">
    <property type="protein sequence ID" value="EPQ59542.1"/>
    <property type="molecule type" value="Genomic_DNA"/>
</dbReference>
<dbReference type="OrthoDB" id="5594612at2759"/>
<proteinExistence type="predicted"/>
<dbReference type="GO" id="GO:0042144">
    <property type="term" value="P:vacuole fusion, non-autophagic"/>
    <property type="evidence" value="ECO:0007669"/>
    <property type="project" value="InterPro"/>
</dbReference>
<dbReference type="HOGENOM" id="CLU_029202_0_0_1"/>
<feature type="compositionally biased region" description="Low complexity" evidence="2">
    <location>
        <begin position="280"/>
        <end position="295"/>
    </location>
</feature>
<dbReference type="GO" id="GO:0005543">
    <property type="term" value="F:phospholipid binding"/>
    <property type="evidence" value="ECO:0007669"/>
    <property type="project" value="InterPro"/>
</dbReference>
<dbReference type="GeneID" id="19308151"/>
<evidence type="ECO:0000256" key="2">
    <source>
        <dbReference type="SAM" id="MobiDB-lite"/>
    </source>
</evidence>
<dbReference type="eggNOG" id="ENOG502QTA6">
    <property type="taxonomic scope" value="Eukaryota"/>
</dbReference>
<dbReference type="PANTHER" id="PTHR38407">
    <property type="entry name" value="PROTEIN IVY1"/>
    <property type="match status" value="1"/>
</dbReference>
<keyword evidence="1" id="KW-0175">Coiled coil</keyword>
<dbReference type="PANTHER" id="PTHR38407:SF1">
    <property type="entry name" value="PROTEIN IVY1"/>
    <property type="match status" value="1"/>
</dbReference>
<name>S7QJP0_GLOTA</name>
<keyword evidence="4" id="KW-1185">Reference proteome</keyword>
<evidence type="ECO:0000313" key="3">
    <source>
        <dbReference type="EMBL" id="EPQ59542.1"/>
    </source>
</evidence>
<dbReference type="RefSeq" id="XP_007862496.1">
    <property type="nucleotide sequence ID" value="XM_007864305.1"/>
</dbReference>
<dbReference type="KEGG" id="gtr:GLOTRDRAFT_71080"/>
<dbReference type="GO" id="GO:0000329">
    <property type="term" value="C:fungal-type vacuole membrane"/>
    <property type="evidence" value="ECO:0007669"/>
    <property type="project" value="InterPro"/>
</dbReference>
<evidence type="ECO:0000313" key="4">
    <source>
        <dbReference type="Proteomes" id="UP000030669"/>
    </source>
</evidence>
<organism evidence="3 4">
    <name type="scientific">Gloeophyllum trabeum (strain ATCC 11539 / FP-39264 / Madison 617)</name>
    <name type="common">Brown rot fungus</name>
    <dbReference type="NCBI Taxonomy" id="670483"/>
    <lineage>
        <taxon>Eukaryota</taxon>
        <taxon>Fungi</taxon>
        <taxon>Dikarya</taxon>
        <taxon>Basidiomycota</taxon>
        <taxon>Agaricomycotina</taxon>
        <taxon>Agaricomycetes</taxon>
        <taxon>Gloeophyllales</taxon>
        <taxon>Gloeophyllaceae</taxon>
        <taxon>Gloeophyllum</taxon>
    </lineage>
</organism>
<dbReference type="InterPro" id="IPR037470">
    <property type="entry name" value="IVY1"/>
</dbReference>
<feature type="compositionally biased region" description="Polar residues" evidence="2">
    <location>
        <begin position="422"/>
        <end position="437"/>
    </location>
</feature>
<feature type="compositionally biased region" description="Pro residues" evidence="2">
    <location>
        <begin position="329"/>
        <end position="339"/>
    </location>
</feature>
<dbReference type="STRING" id="670483.S7QJP0"/>
<feature type="compositionally biased region" description="Basic and acidic residues" evidence="2">
    <location>
        <begin position="460"/>
        <end position="470"/>
    </location>
</feature>
<reference evidence="3 4" key="1">
    <citation type="journal article" date="2012" name="Science">
        <title>The Paleozoic origin of enzymatic lignin decomposition reconstructed from 31 fungal genomes.</title>
        <authorList>
            <person name="Floudas D."/>
            <person name="Binder M."/>
            <person name="Riley R."/>
            <person name="Barry K."/>
            <person name="Blanchette R.A."/>
            <person name="Henrissat B."/>
            <person name="Martinez A.T."/>
            <person name="Otillar R."/>
            <person name="Spatafora J.W."/>
            <person name="Yadav J.S."/>
            <person name="Aerts A."/>
            <person name="Benoit I."/>
            <person name="Boyd A."/>
            <person name="Carlson A."/>
            <person name="Copeland A."/>
            <person name="Coutinho P.M."/>
            <person name="de Vries R.P."/>
            <person name="Ferreira P."/>
            <person name="Findley K."/>
            <person name="Foster B."/>
            <person name="Gaskell J."/>
            <person name="Glotzer D."/>
            <person name="Gorecki P."/>
            <person name="Heitman J."/>
            <person name="Hesse C."/>
            <person name="Hori C."/>
            <person name="Igarashi K."/>
            <person name="Jurgens J.A."/>
            <person name="Kallen N."/>
            <person name="Kersten P."/>
            <person name="Kohler A."/>
            <person name="Kuees U."/>
            <person name="Kumar T.K.A."/>
            <person name="Kuo A."/>
            <person name="LaButti K."/>
            <person name="Larrondo L.F."/>
            <person name="Lindquist E."/>
            <person name="Ling A."/>
            <person name="Lombard V."/>
            <person name="Lucas S."/>
            <person name="Lundell T."/>
            <person name="Martin R."/>
            <person name="McLaughlin D.J."/>
            <person name="Morgenstern I."/>
            <person name="Morin E."/>
            <person name="Murat C."/>
            <person name="Nagy L.G."/>
            <person name="Nolan M."/>
            <person name="Ohm R.A."/>
            <person name="Patyshakuliyeva A."/>
            <person name="Rokas A."/>
            <person name="Ruiz-Duenas F.J."/>
            <person name="Sabat G."/>
            <person name="Salamov A."/>
            <person name="Samejima M."/>
            <person name="Schmutz J."/>
            <person name="Slot J.C."/>
            <person name="St John F."/>
            <person name="Stenlid J."/>
            <person name="Sun H."/>
            <person name="Sun S."/>
            <person name="Syed K."/>
            <person name="Tsang A."/>
            <person name="Wiebenga A."/>
            <person name="Young D."/>
            <person name="Pisabarro A."/>
            <person name="Eastwood D.C."/>
            <person name="Martin F."/>
            <person name="Cullen D."/>
            <person name="Grigoriev I.V."/>
            <person name="Hibbett D.S."/>
        </authorList>
    </citation>
    <scope>NUCLEOTIDE SEQUENCE [LARGE SCALE GENOMIC DNA]</scope>
    <source>
        <strain evidence="3 4">ATCC 11539</strain>
    </source>
</reference>
<dbReference type="Proteomes" id="UP000030669">
    <property type="component" value="Unassembled WGS sequence"/>
</dbReference>
<dbReference type="SUPFAM" id="SSF103657">
    <property type="entry name" value="BAR/IMD domain-like"/>
    <property type="match status" value="1"/>
</dbReference>
<feature type="region of interest" description="Disordered" evidence="2">
    <location>
        <begin position="14"/>
        <end position="36"/>
    </location>
</feature>
<dbReference type="AlphaFoldDB" id="S7QJP0"/>
<dbReference type="InterPro" id="IPR027267">
    <property type="entry name" value="AH/BAR_dom_sf"/>
</dbReference>
<gene>
    <name evidence="3" type="ORF">GLOTRDRAFT_71080</name>
</gene>
<feature type="region of interest" description="Disordered" evidence="2">
    <location>
        <begin position="280"/>
        <end position="470"/>
    </location>
</feature>